<dbReference type="InterPro" id="IPR003779">
    <property type="entry name" value="CMD-like"/>
</dbReference>
<dbReference type="AlphaFoldDB" id="A0A1I5RA68"/>
<dbReference type="InterPro" id="IPR010195">
    <property type="entry name" value="Uncharacterised_peroxidase-rel"/>
</dbReference>
<name>A0A1I5RA68_9BACT</name>
<sequence length="186" mass="20545">MPYIDVDPNLPGIRSLMAFSPQTAEPMGKIANLMLRTNEGLTMAEREMIATYVSYLNDCFYCQQSHGAIVSCYLNDDNKLIDQIKNDYEQAEISGKLKALLSIAGSVQKGGRHVTEEQVKKAKEAGATDKDIHDTVLITALFCLFNRYVDGLATNTPTDLSTYPPRAKQIAEHGYGNHIFSTPQPA</sequence>
<accession>A0A1I5RA68</accession>
<dbReference type="NCBIfam" id="TIGR01926">
    <property type="entry name" value="peroxid_rel"/>
    <property type="match status" value="1"/>
</dbReference>
<dbReference type="Proteomes" id="UP000199031">
    <property type="component" value="Unassembled WGS sequence"/>
</dbReference>
<dbReference type="Pfam" id="PF02627">
    <property type="entry name" value="CMD"/>
    <property type="match status" value="2"/>
</dbReference>
<organism evidence="2 3">
    <name type="scientific">Parafilimonas terrae</name>
    <dbReference type="NCBI Taxonomy" id="1465490"/>
    <lineage>
        <taxon>Bacteria</taxon>
        <taxon>Pseudomonadati</taxon>
        <taxon>Bacteroidota</taxon>
        <taxon>Chitinophagia</taxon>
        <taxon>Chitinophagales</taxon>
        <taxon>Chitinophagaceae</taxon>
        <taxon>Parafilimonas</taxon>
    </lineage>
</organism>
<dbReference type="GO" id="GO:0051920">
    <property type="term" value="F:peroxiredoxin activity"/>
    <property type="evidence" value="ECO:0007669"/>
    <property type="project" value="InterPro"/>
</dbReference>
<proteinExistence type="predicted"/>
<dbReference type="PANTHER" id="PTHR35446">
    <property type="entry name" value="SI:CH211-175M2.5"/>
    <property type="match status" value="1"/>
</dbReference>
<dbReference type="OrthoDB" id="9808310at2"/>
<dbReference type="STRING" id="1465490.SAMN05444277_101152"/>
<dbReference type="Gene3D" id="1.20.1290.10">
    <property type="entry name" value="AhpD-like"/>
    <property type="match status" value="1"/>
</dbReference>
<dbReference type="SUPFAM" id="SSF69118">
    <property type="entry name" value="AhpD-like"/>
    <property type="match status" value="1"/>
</dbReference>
<protein>
    <submittedName>
        <fullName evidence="2">Uncharacterized peroxidase-related enzyme</fullName>
    </submittedName>
</protein>
<dbReference type="EMBL" id="FOXQ01000001">
    <property type="protein sequence ID" value="SFP55345.1"/>
    <property type="molecule type" value="Genomic_DNA"/>
</dbReference>
<feature type="domain" description="Carboxymuconolactone decarboxylase-like" evidence="1">
    <location>
        <begin position="89"/>
        <end position="152"/>
    </location>
</feature>
<evidence type="ECO:0000259" key="1">
    <source>
        <dbReference type="Pfam" id="PF02627"/>
    </source>
</evidence>
<feature type="domain" description="Carboxymuconolactone decarboxylase-like" evidence="1">
    <location>
        <begin position="23"/>
        <end position="68"/>
    </location>
</feature>
<evidence type="ECO:0000313" key="2">
    <source>
        <dbReference type="EMBL" id="SFP55345.1"/>
    </source>
</evidence>
<dbReference type="RefSeq" id="WP_090653512.1">
    <property type="nucleotide sequence ID" value="NZ_FOXQ01000001.1"/>
</dbReference>
<evidence type="ECO:0000313" key="3">
    <source>
        <dbReference type="Proteomes" id="UP000199031"/>
    </source>
</evidence>
<reference evidence="2 3" key="1">
    <citation type="submission" date="2016-10" db="EMBL/GenBank/DDBJ databases">
        <authorList>
            <person name="de Groot N.N."/>
        </authorList>
    </citation>
    <scope>NUCLEOTIDE SEQUENCE [LARGE SCALE GENOMIC DNA]</scope>
    <source>
        <strain evidence="2 3">DSM 28286</strain>
    </source>
</reference>
<gene>
    <name evidence="2" type="ORF">SAMN05444277_101152</name>
</gene>
<keyword evidence="2" id="KW-0560">Oxidoreductase</keyword>
<dbReference type="InterPro" id="IPR029032">
    <property type="entry name" value="AhpD-like"/>
</dbReference>
<keyword evidence="3" id="KW-1185">Reference proteome</keyword>
<dbReference type="PANTHER" id="PTHR35446:SF3">
    <property type="entry name" value="CMD DOMAIN-CONTAINING PROTEIN"/>
    <property type="match status" value="1"/>
</dbReference>
<keyword evidence="2" id="KW-0575">Peroxidase</keyword>